<dbReference type="EMBL" id="AGNL01045580">
    <property type="protein sequence ID" value="EJK48648.1"/>
    <property type="molecule type" value="Genomic_DNA"/>
</dbReference>
<dbReference type="AlphaFoldDB" id="K0R5T4"/>
<evidence type="ECO:0000313" key="3">
    <source>
        <dbReference type="EMBL" id="EJK48648.1"/>
    </source>
</evidence>
<protein>
    <recommendedName>
        <fullName evidence="5">RING-type domain-containing protein</fullName>
    </recommendedName>
</protein>
<accession>K0R5T4</accession>
<feature type="region of interest" description="Disordered" evidence="2">
    <location>
        <begin position="263"/>
        <end position="353"/>
    </location>
</feature>
<proteinExistence type="inferred from homology"/>
<sequence>MQSSVASTAGHLPRFVTEEELMSSGHELPEGYTCPLCCLPIAVPVEKHSKLEPCCMKTLCNGCVLASAKRGMGNMCAFCRTPTPDNDQARLTLVRKRVDAKDPVATKSLANAYFYGNHGLQQDHPRAIELWTEAALLGGDLFAHYKLGCIYYIGEGVEQNKGKAIRYFQHAAIHGHPESRFMLGLHEYENGNHELAVQHSVISTKMGYEDSLNGIKAMFMKGHATKAQYAAALKDYQTALEETKSPQREEAETYFDETLHLDRSFYPNEGPRPSNPLSSDSKYESGHRVASLLPGATGERAVGPTAVSWGDREHQGRVSGRGYWVGPSRVSLRAPRRDGDAPRQRPASSVCCPHGQGWRPGVVESEMRLIVASGRLRPPPASPVSPSPLPTDPHRSPRLPRRATRHRAEGSAFVRGDRLCPARVLSPPRLLSVRAPSSAGRPSARGGLPDGGATFDRAREEGVQQNVARGIRHWQQAAIQGHPDSRFMLGVHEYENGNHELAVQHWMITAKMGGEDSLNNIKAMFWRDMSQKRNMPRVGGVVHSLMTSFEKCLVAARDVMCQPLPPPARPPGVGGFTPLQSSRPALHSDPTTPRNNTTVNRVTERYQTGR</sequence>
<feature type="region of interest" description="Disordered" evidence="2">
    <location>
        <begin position="433"/>
        <end position="455"/>
    </location>
</feature>
<gene>
    <name evidence="3" type="ORF">THAOC_32536</name>
</gene>
<name>K0R5T4_THAOC</name>
<comment type="caution">
    <text evidence="3">The sequence shown here is derived from an EMBL/GenBank/DDBJ whole genome shotgun (WGS) entry which is preliminary data.</text>
</comment>
<evidence type="ECO:0008006" key="5">
    <source>
        <dbReference type="Google" id="ProtNLM"/>
    </source>
</evidence>
<comment type="similarity">
    <text evidence="1">Belongs to the sel-1 family.</text>
</comment>
<dbReference type="PANTHER" id="PTHR11102:SF160">
    <property type="entry name" value="ERAD-ASSOCIATED E3 UBIQUITIN-PROTEIN LIGASE COMPONENT HRD3"/>
    <property type="match status" value="1"/>
</dbReference>
<feature type="region of interest" description="Disordered" evidence="2">
    <location>
        <begin position="566"/>
        <end position="610"/>
    </location>
</feature>
<keyword evidence="4" id="KW-1185">Reference proteome</keyword>
<dbReference type="InterPro" id="IPR011990">
    <property type="entry name" value="TPR-like_helical_dom_sf"/>
</dbReference>
<reference evidence="3 4" key="1">
    <citation type="journal article" date="2012" name="Genome Biol.">
        <title>Genome and low-iron response of an oceanic diatom adapted to chronic iron limitation.</title>
        <authorList>
            <person name="Lommer M."/>
            <person name="Specht M."/>
            <person name="Roy A.S."/>
            <person name="Kraemer L."/>
            <person name="Andreson R."/>
            <person name="Gutowska M.A."/>
            <person name="Wolf J."/>
            <person name="Bergner S.V."/>
            <person name="Schilhabel M.B."/>
            <person name="Klostermeier U.C."/>
            <person name="Beiko R.G."/>
            <person name="Rosenstiel P."/>
            <person name="Hippler M."/>
            <person name="Laroche J."/>
        </authorList>
    </citation>
    <scope>NUCLEOTIDE SEQUENCE [LARGE SCALE GENOMIC DNA]</scope>
    <source>
        <strain evidence="3 4">CCMP1005</strain>
    </source>
</reference>
<feature type="non-terminal residue" evidence="3">
    <location>
        <position position="610"/>
    </location>
</feature>
<evidence type="ECO:0000256" key="1">
    <source>
        <dbReference type="ARBA" id="ARBA00038101"/>
    </source>
</evidence>
<feature type="compositionally biased region" description="Low complexity" evidence="2">
    <location>
        <begin position="590"/>
        <end position="601"/>
    </location>
</feature>
<feature type="compositionally biased region" description="Pro residues" evidence="2">
    <location>
        <begin position="377"/>
        <end position="391"/>
    </location>
</feature>
<dbReference type="SUPFAM" id="SSF81901">
    <property type="entry name" value="HCP-like"/>
    <property type="match status" value="2"/>
</dbReference>
<feature type="region of interest" description="Disordered" evidence="2">
    <location>
        <begin position="374"/>
        <end position="410"/>
    </location>
</feature>
<dbReference type="InterPro" id="IPR050767">
    <property type="entry name" value="Sel1_AlgK"/>
</dbReference>
<dbReference type="PANTHER" id="PTHR11102">
    <property type="entry name" value="SEL-1-LIKE PROTEIN"/>
    <property type="match status" value="1"/>
</dbReference>
<evidence type="ECO:0000313" key="4">
    <source>
        <dbReference type="Proteomes" id="UP000266841"/>
    </source>
</evidence>
<dbReference type="Pfam" id="PF08238">
    <property type="entry name" value="Sel1"/>
    <property type="match status" value="2"/>
</dbReference>
<dbReference type="InterPro" id="IPR006597">
    <property type="entry name" value="Sel1-like"/>
</dbReference>
<dbReference type="SMART" id="SM00671">
    <property type="entry name" value="SEL1"/>
    <property type="match status" value="3"/>
</dbReference>
<organism evidence="3 4">
    <name type="scientific">Thalassiosira oceanica</name>
    <name type="common">Marine diatom</name>
    <dbReference type="NCBI Taxonomy" id="159749"/>
    <lineage>
        <taxon>Eukaryota</taxon>
        <taxon>Sar</taxon>
        <taxon>Stramenopiles</taxon>
        <taxon>Ochrophyta</taxon>
        <taxon>Bacillariophyta</taxon>
        <taxon>Coscinodiscophyceae</taxon>
        <taxon>Thalassiosirophycidae</taxon>
        <taxon>Thalassiosirales</taxon>
        <taxon>Thalassiosiraceae</taxon>
        <taxon>Thalassiosira</taxon>
    </lineage>
</organism>
<dbReference type="Gene3D" id="1.25.40.10">
    <property type="entry name" value="Tetratricopeptide repeat domain"/>
    <property type="match status" value="2"/>
</dbReference>
<evidence type="ECO:0000256" key="2">
    <source>
        <dbReference type="SAM" id="MobiDB-lite"/>
    </source>
</evidence>
<dbReference type="Pfam" id="PF13432">
    <property type="entry name" value="TPR_16"/>
    <property type="match status" value="1"/>
</dbReference>
<dbReference type="Proteomes" id="UP000266841">
    <property type="component" value="Unassembled WGS sequence"/>
</dbReference>
<feature type="compositionally biased region" description="Basic residues" evidence="2">
    <location>
        <begin position="396"/>
        <end position="405"/>
    </location>
</feature>